<feature type="region of interest" description="Disordered" evidence="1">
    <location>
        <begin position="159"/>
        <end position="202"/>
    </location>
</feature>
<organism evidence="2 3">
    <name type="scientific">Echria macrotheca</name>
    <dbReference type="NCBI Taxonomy" id="438768"/>
    <lineage>
        <taxon>Eukaryota</taxon>
        <taxon>Fungi</taxon>
        <taxon>Dikarya</taxon>
        <taxon>Ascomycota</taxon>
        <taxon>Pezizomycotina</taxon>
        <taxon>Sordariomycetes</taxon>
        <taxon>Sordariomycetidae</taxon>
        <taxon>Sordariales</taxon>
        <taxon>Schizotheciaceae</taxon>
        <taxon>Echria</taxon>
    </lineage>
</organism>
<feature type="compositionally biased region" description="Polar residues" evidence="1">
    <location>
        <begin position="192"/>
        <end position="202"/>
    </location>
</feature>
<dbReference type="Proteomes" id="UP001239445">
    <property type="component" value="Unassembled WGS sequence"/>
</dbReference>
<proteinExistence type="predicted"/>
<evidence type="ECO:0000256" key="1">
    <source>
        <dbReference type="SAM" id="MobiDB-lite"/>
    </source>
</evidence>
<reference evidence="2" key="1">
    <citation type="submission" date="2023-06" db="EMBL/GenBank/DDBJ databases">
        <title>Genome-scale phylogeny and comparative genomics of the fungal order Sordariales.</title>
        <authorList>
            <consortium name="Lawrence Berkeley National Laboratory"/>
            <person name="Hensen N."/>
            <person name="Bonometti L."/>
            <person name="Westerberg I."/>
            <person name="Brannstrom I.O."/>
            <person name="Guillou S."/>
            <person name="Cros-Aarteil S."/>
            <person name="Calhoun S."/>
            <person name="Haridas S."/>
            <person name="Kuo A."/>
            <person name="Mondo S."/>
            <person name="Pangilinan J."/>
            <person name="Riley R."/>
            <person name="Labutti K."/>
            <person name="Andreopoulos B."/>
            <person name="Lipzen A."/>
            <person name="Chen C."/>
            <person name="Yanf M."/>
            <person name="Daum C."/>
            <person name="Ng V."/>
            <person name="Clum A."/>
            <person name="Steindorff A."/>
            <person name="Ohm R."/>
            <person name="Martin F."/>
            <person name="Silar P."/>
            <person name="Natvig D."/>
            <person name="Lalanne C."/>
            <person name="Gautier V."/>
            <person name="Ament-Velasquez S.L."/>
            <person name="Kruys A."/>
            <person name="Hutchinson M.I."/>
            <person name="Powell A.J."/>
            <person name="Barry K."/>
            <person name="Miller A.N."/>
            <person name="Grigoriev I.V."/>
            <person name="Debuchy R."/>
            <person name="Gladieux P."/>
            <person name="Thoren M.H."/>
            <person name="Johannesson H."/>
        </authorList>
    </citation>
    <scope>NUCLEOTIDE SEQUENCE</scope>
    <source>
        <strain evidence="2">PSN4</strain>
    </source>
</reference>
<feature type="region of interest" description="Disordered" evidence="1">
    <location>
        <begin position="331"/>
        <end position="365"/>
    </location>
</feature>
<dbReference type="AlphaFoldDB" id="A0AAJ0F405"/>
<dbReference type="EMBL" id="MU839836">
    <property type="protein sequence ID" value="KAK1754076.1"/>
    <property type="molecule type" value="Genomic_DNA"/>
</dbReference>
<evidence type="ECO:0000313" key="2">
    <source>
        <dbReference type="EMBL" id="KAK1754076.1"/>
    </source>
</evidence>
<feature type="compositionally biased region" description="Basic and acidic residues" evidence="1">
    <location>
        <begin position="331"/>
        <end position="342"/>
    </location>
</feature>
<accession>A0AAJ0F405</accession>
<gene>
    <name evidence="2" type="ORF">QBC47DRAFT_34411</name>
</gene>
<protein>
    <submittedName>
        <fullName evidence="2">Uncharacterized protein</fullName>
    </submittedName>
</protein>
<evidence type="ECO:0000313" key="3">
    <source>
        <dbReference type="Proteomes" id="UP001239445"/>
    </source>
</evidence>
<keyword evidence="3" id="KW-1185">Reference proteome</keyword>
<comment type="caution">
    <text evidence="2">The sequence shown here is derived from an EMBL/GenBank/DDBJ whole genome shotgun (WGS) entry which is preliminary data.</text>
</comment>
<sequence length="462" mass="51575">MSMETLKFSIRITKRSLSGEDQPARYKSIQHRRRSRCETGRPGARGDSTGDFAAISACMCSKQGIRGPGVKSWCWLASPCLDQAPITSQCCLQPKIHPLPLIFSRFLVSIVLHIRTMEFSNHTYQQQSYVSPRRRITEQAAESFESVADPRLTEVELTLQTSPTLSRRPPREALTILSPTDSSEDNEPPMASATTVSSTAEKNSTTVFRVHPPSIYAICFPHMDAKRYMLPAEDEGPIQGDYTKSPATSLAYTTLKQMSTCLRMAETYVEYFRDMVKYYEYVKQDYERFTGKKSSSNPAEEGKLSVRMGGGGLEEWKKGFKVVKHGEILPVDDDRSSSRDSTMEPGSSVGPDNSYHAEQTKTPRSKFTLINNNHNQDYMDAKIDSPSGDQDPVWLQSSCNMQRFSSQSSYAVPSPQVAQSVSALAGEPDIPNIPTYGSWQEMGEYLMTAQSLPWNLVPGSID</sequence>
<name>A0AAJ0F405_9PEZI</name>